<dbReference type="GO" id="GO:0000022">
    <property type="term" value="P:mitotic spindle elongation"/>
    <property type="evidence" value="ECO:0007669"/>
    <property type="project" value="TreeGrafter"/>
</dbReference>
<dbReference type="Pfam" id="PF09335">
    <property type="entry name" value="VTT_dom"/>
    <property type="match status" value="1"/>
</dbReference>
<comment type="similarity">
    <text evidence="3">Belongs to the TVP38/TMEM64 family.</text>
</comment>
<name>A0A167FW13_9ASCO</name>
<evidence type="ECO:0000256" key="9">
    <source>
        <dbReference type="ARBA" id="ARBA00023136"/>
    </source>
</evidence>
<evidence type="ECO:0000256" key="5">
    <source>
        <dbReference type="ARBA" id="ARBA00020673"/>
    </source>
</evidence>
<dbReference type="GO" id="GO:0016192">
    <property type="term" value="P:vesicle-mediated transport"/>
    <property type="evidence" value="ECO:0007669"/>
    <property type="project" value="TreeGrafter"/>
</dbReference>
<evidence type="ECO:0000313" key="12">
    <source>
        <dbReference type="EMBL" id="ANB15772.1"/>
    </source>
</evidence>
<keyword evidence="9 10" id="KW-0472">Membrane</keyword>
<keyword evidence="6 10" id="KW-0812">Transmembrane</keyword>
<protein>
    <recommendedName>
        <fullName evidence="4">Golgi apparatus membrane protein TVP38</fullName>
    </recommendedName>
    <alternativeName>
        <fullName evidence="5">Golgi apparatus membrane protein tvp38</fullName>
    </alternativeName>
</protein>
<dbReference type="Proteomes" id="UP000189580">
    <property type="component" value="Chromosome b"/>
</dbReference>
<dbReference type="OrthoDB" id="166803at2759"/>
<evidence type="ECO:0000256" key="1">
    <source>
        <dbReference type="ARBA" id="ARBA00002978"/>
    </source>
</evidence>
<keyword evidence="7 10" id="KW-1133">Transmembrane helix</keyword>
<keyword evidence="8" id="KW-0333">Golgi apparatus</keyword>
<dbReference type="EMBL" id="CP014503">
    <property type="protein sequence ID" value="ANB15772.1"/>
    <property type="molecule type" value="Genomic_DNA"/>
</dbReference>
<organism evidence="12 13">
    <name type="scientific">Sugiyamaella lignohabitans</name>
    <dbReference type="NCBI Taxonomy" id="796027"/>
    <lineage>
        <taxon>Eukaryota</taxon>
        <taxon>Fungi</taxon>
        <taxon>Dikarya</taxon>
        <taxon>Ascomycota</taxon>
        <taxon>Saccharomycotina</taxon>
        <taxon>Dipodascomycetes</taxon>
        <taxon>Dipodascales</taxon>
        <taxon>Trichomonascaceae</taxon>
        <taxon>Sugiyamaella</taxon>
    </lineage>
</organism>
<dbReference type="KEGG" id="slb:AWJ20_3416"/>
<dbReference type="RefSeq" id="XP_018738249.1">
    <property type="nucleotide sequence ID" value="XM_018880429.1"/>
</dbReference>
<dbReference type="InterPro" id="IPR032816">
    <property type="entry name" value="VTT_dom"/>
</dbReference>
<evidence type="ECO:0000259" key="11">
    <source>
        <dbReference type="Pfam" id="PF09335"/>
    </source>
</evidence>
<reference evidence="12 13" key="1">
    <citation type="submission" date="2016-02" db="EMBL/GenBank/DDBJ databases">
        <title>Complete genome sequence and transcriptome regulation of the pentose utilising yeast Sugiyamaella lignohabitans.</title>
        <authorList>
            <person name="Bellasio M."/>
            <person name="Peymann A."/>
            <person name="Valli M."/>
            <person name="Sipitzky M."/>
            <person name="Graf A."/>
            <person name="Sauer M."/>
            <person name="Marx H."/>
            <person name="Mattanovich D."/>
        </authorList>
    </citation>
    <scope>NUCLEOTIDE SEQUENCE [LARGE SCALE GENOMIC DNA]</scope>
    <source>
        <strain evidence="12 13">CBS 10342</strain>
    </source>
</reference>
<sequence>MTFRYLLSDRAKRLATTNVKFAALSRTLEQDKFTLLWMIRLCPLPYSLSNGALSSIPSVTVWRFFFATALTSPKLLMHIFIGDRIARLGTEKDTATKIIDIISIAITVVIGTLTAYLIYNRTMDRASLMEAQIDYARIEEGFDAIIDEFEMSSDEDEEHSRS</sequence>
<feature type="domain" description="VTT" evidence="11">
    <location>
        <begin position="2"/>
        <end position="83"/>
    </location>
</feature>
<proteinExistence type="inferred from homology"/>
<gene>
    <name evidence="12" type="primary">TVP38</name>
    <name evidence="12" type="ORF">AWJ20_3416</name>
</gene>
<dbReference type="PANTHER" id="PTHR47549">
    <property type="entry name" value="GOLGI APPARATUS MEMBRANE PROTEIN TVP38-RELATED"/>
    <property type="match status" value="1"/>
</dbReference>
<dbReference type="GO" id="GO:0000139">
    <property type="term" value="C:Golgi membrane"/>
    <property type="evidence" value="ECO:0007669"/>
    <property type="project" value="UniProtKB-SubCell"/>
</dbReference>
<keyword evidence="13" id="KW-1185">Reference proteome</keyword>
<evidence type="ECO:0000256" key="6">
    <source>
        <dbReference type="ARBA" id="ARBA00022692"/>
    </source>
</evidence>
<dbReference type="GeneID" id="30035436"/>
<accession>A0A167FW13</accession>
<evidence type="ECO:0000256" key="7">
    <source>
        <dbReference type="ARBA" id="ARBA00022989"/>
    </source>
</evidence>
<comment type="subcellular location">
    <subcellularLocation>
        <location evidence="2">Golgi apparatus membrane</location>
        <topology evidence="2">Multi-pass membrane protein</topology>
    </subcellularLocation>
</comment>
<evidence type="ECO:0000313" key="13">
    <source>
        <dbReference type="Proteomes" id="UP000189580"/>
    </source>
</evidence>
<evidence type="ECO:0000256" key="10">
    <source>
        <dbReference type="SAM" id="Phobius"/>
    </source>
</evidence>
<evidence type="ECO:0000256" key="4">
    <source>
        <dbReference type="ARBA" id="ARBA00013533"/>
    </source>
</evidence>
<evidence type="ECO:0000256" key="8">
    <source>
        <dbReference type="ARBA" id="ARBA00023034"/>
    </source>
</evidence>
<feature type="transmembrane region" description="Helical" evidence="10">
    <location>
        <begin position="101"/>
        <end position="119"/>
    </location>
</feature>
<comment type="function">
    <text evidence="1">Golgi membrane protein involved in vesicular trafficking and spindle migration.</text>
</comment>
<evidence type="ECO:0000256" key="3">
    <source>
        <dbReference type="ARBA" id="ARBA00008640"/>
    </source>
</evidence>
<dbReference type="AlphaFoldDB" id="A0A167FW13"/>
<dbReference type="PANTHER" id="PTHR47549:SF1">
    <property type="entry name" value="GOLGI APPARATUS MEMBRANE PROTEIN TVP38"/>
    <property type="match status" value="1"/>
</dbReference>
<evidence type="ECO:0000256" key="2">
    <source>
        <dbReference type="ARBA" id="ARBA00004653"/>
    </source>
</evidence>
<feature type="transmembrane region" description="Helical" evidence="10">
    <location>
        <begin position="61"/>
        <end position="81"/>
    </location>
</feature>
<dbReference type="InterPro" id="IPR051076">
    <property type="entry name" value="Golgi_membrane_TVP38/TMEM64"/>
</dbReference>